<comment type="caution">
    <text evidence="1">The sequence shown here is derived from an EMBL/GenBank/DDBJ whole genome shotgun (WGS) entry which is preliminary data.</text>
</comment>
<keyword evidence="2" id="KW-1185">Reference proteome</keyword>
<evidence type="ECO:0000313" key="1">
    <source>
        <dbReference type="EMBL" id="KAI4315944.1"/>
    </source>
</evidence>
<evidence type="ECO:0000313" key="2">
    <source>
        <dbReference type="Proteomes" id="UP000828941"/>
    </source>
</evidence>
<sequence length="726" mass="83121">MEENEEFENLCNAQVCFLKLETMKISSCRKLKSVFPVALARMLPRLSTLQISYSDQLKEVFRKSSEEGTSSGKEIEVPNLKELKLRKLSSFVGICPGLKLHAVNLLKMDIDDCPEFALTFEATQVIPHHSTIEGIAFEESQQKYLISKLEKLNLEKLPELKSIWTVPTPRRILSFLYLQVFNVRRCDKLKCLFSMLVSINLPELTSLTVDECEELEEIMEKNEELKNLSDTQVCFPKLKTMKISFCRKLKSLFRVALARMLPQLSTLHVSYADQLKVVFKKSNEESRGNVEEVVVPNLEELKLIKLPSFVGICPGLKLPALNLVKMVIDECPKFALNTEATQVISDYCITEGPESVTNNSQVTSKEQEKNVTWSVKWMYLKHLEYLKCIGKEPASVSFENLIYLRVSGCRKLKFIFGACVFRSLCLPQLKYLYVENCKVLKEIISEEHDQAQEWDSTRTHNEHPRQVCFPKLVYLWIWRCSKLKNVFSISMVKHLPQLGRMEIRNCSQLEQLFCWPSEANDGAVKEMEVVLPNLKGLILSGMPSLSHIFGESNDQLQLQLPALEQFRVIDCPNFSSTTHAALEIFKHRLQYYILDLDFKIRMEEGNDLYAEFLCPNYDSENEKRGGKNKRIVGKHGVLINLQDEVDTVDDIICPDGWFKAHFGTARTEKEIWAAALLLDHEGNLIGARTRKLSPKFLLEQQALALELTVELATDVVPKSNICLEGD</sequence>
<name>A0ACB9LVT1_BAUVA</name>
<protein>
    <submittedName>
        <fullName evidence="1">Uncharacterized protein</fullName>
    </submittedName>
</protein>
<gene>
    <name evidence="1" type="ORF">L6164_023968</name>
</gene>
<organism evidence="1 2">
    <name type="scientific">Bauhinia variegata</name>
    <name type="common">Purple orchid tree</name>
    <name type="synonym">Phanera variegata</name>
    <dbReference type="NCBI Taxonomy" id="167791"/>
    <lineage>
        <taxon>Eukaryota</taxon>
        <taxon>Viridiplantae</taxon>
        <taxon>Streptophyta</taxon>
        <taxon>Embryophyta</taxon>
        <taxon>Tracheophyta</taxon>
        <taxon>Spermatophyta</taxon>
        <taxon>Magnoliopsida</taxon>
        <taxon>eudicotyledons</taxon>
        <taxon>Gunneridae</taxon>
        <taxon>Pentapetalae</taxon>
        <taxon>rosids</taxon>
        <taxon>fabids</taxon>
        <taxon>Fabales</taxon>
        <taxon>Fabaceae</taxon>
        <taxon>Cercidoideae</taxon>
        <taxon>Cercideae</taxon>
        <taxon>Bauhiniinae</taxon>
        <taxon>Bauhinia</taxon>
    </lineage>
</organism>
<reference evidence="1 2" key="1">
    <citation type="journal article" date="2022" name="DNA Res.">
        <title>Chromosomal-level genome assembly of the orchid tree Bauhinia variegata (Leguminosae; Cercidoideae) supports the allotetraploid origin hypothesis of Bauhinia.</title>
        <authorList>
            <person name="Zhong Y."/>
            <person name="Chen Y."/>
            <person name="Zheng D."/>
            <person name="Pang J."/>
            <person name="Liu Y."/>
            <person name="Luo S."/>
            <person name="Meng S."/>
            <person name="Qian L."/>
            <person name="Wei D."/>
            <person name="Dai S."/>
            <person name="Zhou R."/>
        </authorList>
    </citation>
    <scope>NUCLEOTIDE SEQUENCE [LARGE SCALE GENOMIC DNA]</scope>
    <source>
        <strain evidence="1">BV-YZ2020</strain>
    </source>
</reference>
<dbReference type="EMBL" id="CM039435">
    <property type="protein sequence ID" value="KAI4315944.1"/>
    <property type="molecule type" value="Genomic_DNA"/>
</dbReference>
<accession>A0ACB9LVT1</accession>
<dbReference type="Proteomes" id="UP000828941">
    <property type="component" value="Chromosome 10"/>
</dbReference>
<proteinExistence type="predicted"/>